<dbReference type="RefSeq" id="WP_260723437.1">
    <property type="nucleotide sequence ID" value="NZ_CP073721.1"/>
</dbReference>
<feature type="domain" description="Effector-associated" evidence="3">
    <location>
        <begin position="10"/>
        <end position="89"/>
    </location>
</feature>
<gene>
    <name evidence="5" type="ORF">Drose_23125</name>
</gene>
<proteinExistence type="predicted"/>
<dbReference type="EMBL" id="CP073721">
    <property type="protein sequence ID" value="UWZ34140.1"/>
    <property type="molecule type" value="Genomic_DNA"/>
</dbReference>
<feature type="domain" description="vWA-MoxR associated protein middle region 0" evidence="2">
    <location>
        <begin position="98"/>
        <end position="194"/>
    </location>
</feature>
<feature type="region of interest" description="Disordered" evidence="1">
    <location>
        <begin position="342"/>
        <end position="363"/>
    </location>
</feature>
<dbReference type="InterPro" id="IPR045555">
    <property type="entry name" value="VMAP-M0"/>
</dbReference>
<evidence type="ECO:0000259" key="2">
    <source>
        <dbReference type="Pfam" id="PF19916"/>
    </source>
</evidence>
<name>A0ABY5YZ97_9ACTN</name>
<dbReference type="Pfam" id="PF19956">
    <property type="entry name" value="EAD2"/>
    <property type="match status" value="1"/>
</dbReference>
<evidence type="ECO:0000259" key="4">
    <source>
        <dbReference type="Pfam" id="PF20028"/>
    </source>
</evidence>
<dbReference type="Pfam" id="PF20028">
    <property type="entry name" value="VMAP-C"/>
    <property type="match status" value="1"/>
</dbReference>
<dbReference type="InterPro" id="IPR045431">
    <property type="entry name" value="EAD2"/>
</dbReference>
<sequence>MPNAAARLCDELLGIAPLQLRPTRDHVVHLLFRRLPAEPRVKRSDDPRTDLTAVVAACLEQRGALRDLIEIVGRFAPGDPALDRLTRMTDFLFPDELLTRAERGELLAVLGDANRAVVVSAYRDSVPLDAHLPGAGETADLVTRLESLVGIEGRPPPLLAFVMGVARQLDPAVAGRLRDWTGAVGRRLRLDPDVLGSRPEAGDPSGDTALHLIVIVRPDAMSDDQYLLSVWLQHGSRAERPLMMDDRLRSVGEVATALRTALDTAAKESDAPLTVEMVLPRALLNEPVDQWPSGAVPRGLGIRHTVVVRSLDRLRLPQTSIDAWHHRWRLLAGAGDRLPSSAVEVSAPAGPRQWQEDHAPDGTGGPVVLALDAPLPDAGRLQNDVFTAAIRAGVPALVWSRHPALSPALLDTVLALARRVGVAQLPAEVRRIRVRAAAVEPGPAVDEDLGRHLALVWDDADRIPVEFRAPPFRAPR</sequence>
<evidence type="ECO:0000313" key="5">
    <source>
        <dbReference type="EMBL" id="UWZ34140.1"/>
    </source>
</evidence>
<dbReference type="InterPro" id="IPR045450">
    <property type="entry name" value="VMAP_C"/>
</dbReference>
<evidence type="ECO:0000313" key="6">
    <source>
        <dbReference type="Proteomes" id="UP001058271"/>
    </source>
</evidence>
<dbReference type="Proteomes" id="UP001058271">
    <property type="component" value="Chromosome"/>
</dbReference>
<evidence type="ECO:0000256" key="1">
    <source>
        <dbReference type="SAM" id="MobiDB-lite"/>
    </source>
</evidence>
<organism evidence="5 6">
    <name type="scientific">Dactylosporangium roseum</name>
    <dbReference type="NCBI Taxonomy" id="47989"/>
    <lineage>
        <taxon>Bacteria</taxon>
        <taxon>Bacillati</taxon>
        <taxon>Actinomycetota</taxon>
        <taxon>Actinomycetes</taxon>
        <taxon>Micromonosporales</taxon>
        <taxon>Micromonosporaceae</taxon>
        <taxon>Dactylosporangium</taxon>
    </lineage>
</organism>
<accession>A0ABY5YZ97</accession>
<keyword evidence="6" id="KW-1185">Reference proteome</keyword>
<reference evidence="5" key="1">
    <citation type="submission" date="2021-04" db="EMBL/GenBank/DDBJ databases">
        <title>Biosynthetic gene clusters of Dactylosporangioum roseum.</title>
        <authorList>
            <person name="Hartkoorn R.C."/>
            <person name="Beaudoing E."/>
            <person name="Hot D."/>
            <person name="Moureu S."/>
        </authorList>
    </citation>
    <scope>NUCLEOTIDE SEQUENCE</scope>
    <source>
        <strain evidence="5">NRRL B-16295</strain>
    </source>
</reference>
<protein>
    <submittedName>
        <fullName evidence="5">Uncharacterized protein</fullName>
    </submittedName>
</protein>
<dbReference type="Pfam" id="PF19916">
    <property type="entry name" value="VMAP-M0"/>
    <property type="match status" value="1"/>
</dbReference>
<evidence type="ECO:0000259" key="3">
    <source>
        <dbReference type="Pfam" id="PF19956"/>
    </source>
</evidence>
<feature type="domain" description="vWA-MoxR associated protein C-terminal" evidence="4">
    <location>
        <begin position="224"/>
        <end position="460"/>
    </location>
</feature>